<proteinExistence type="predicted"/>
<evidence type="ECO:0000313" key="3">
    <source>
        <dbReference type="Proteomes" id="UP000479000"/>
    </source>
</evidence>
<accession>A0A6H5G2H4</accession>
<name>A0A6H5G2H4_9HEMI</name>
<evidence type="ECO:0000313" key="2">
    <source>
        <dbReference type="EMBL" id="CAA9996706.1"/>
    </source>
</evidence>
<reference evidence="2 3" key="1">
    <citation type="submission" date="2020-02" db="EMBL/GenBank/DDBJ databases">
        <authorList>
            <person name="Ferguson B K."/>
        </authorList>
    </citation>
    <scope>NUCLEOTIDE SEQUENCE [LARGE SCALE GENOMIC DNA]</scope>
</reference>
<organism evidence="2 3">
    <name type="scientific">Nesidiocoris tenuis</name>
    <dbReference type="NCBI Taxonomy" id="355587"/>
    <lineage>
        <taxon>Eukaryota</taxon>
        <taxon>Metazoa</taxon>
        <taxon>Ecdysozoa</taxon>
        <taxon>Arthropoda</taxon>
        <taxon>Hexapoda</taxon>
        <taxon>Insecta</taxon>
        <taxon>Pterygota</taxon>
        <taxon>Neoptera</taxon>
        <taxon>Paraneoptera</taxon>
        <taxon>Hemiptera</taxon>
        <taxon>Heteroptera</taxon>
        <taxon>Panheteroptera</taxon>
        <taxon>Cimicomorpha</taxon>
        <taxon>Miridae</taxon>
        <taxon>Dicyphina</taxon>
        <taxon>Nesidiocoris</taxon>
    </lineage>
</organism>
<gene>
    <name evidence="2" type="ORF">NTEN_LOCUS3164</name>
</gene>
<protein>
    <submittedName>
        <fullName evidence="2">Uncharacterized protein</fullName>
    </submittedName>
</protein>
<dbReference type="AlphaFoldDB" id="A0A6H5G2H4"/>
<feature type="region of interest" description="Disordered" evidence="1">
    <location>
        <begin position="48"/>
        <end position="72"/>
    </location>
</feature>
<dbReference type="EMBL" id="CADCXU010004848">
    <property type="protein sequence ID" value="CAA9996706.1"/>
    <property type="molecule type" value="Genomic_DNA"/>
</dbReference>
<feature type="non-terminal residue" evidence="2">
    <location>
        <position position="1"/>
    </location>
</feature>
<evidence type="ECO:0000256" key="1">
    <source>
        <dbReference type="SAM" id="MobiDB-lite"/>
    </source>
</evidence>
<sequence length="72" mass="8121">VISKYISTEISTYSSTCPLVSRQSITRGFFIDTTPAVSWRYIRCRRREPPGGPLSSGCQLFDTGPKSRGREY</sequence>
<keyword evidence="3" id="KW-1185">Reference proteome</keyword>
<dbReference type="Proteomes" id="UP000479000">
    <property type="component" value="Unassembled WGS sequence"/>
</dbReference>